<evidence type="ECO:0000256" key="1">
    <source>
        <dbReference type="ARBA" id="ARBA00006226"/>
    </source>
</evidence>
<evidence type="ECO:0000313" key="4">
    <source>
        <dbReference type="Proteomes" id="UP001374893"/>
    </source>
</evidence>
<protein>
    <submittedName>
        <fullName evidence="3">Plasmid stabilization protein</fullName>
    </submittedName>
</protein>
<dbReference type="Gene3D" id="3.30.2310.20">
    <property type="entry name" value="RelE-like"/>
    <property type="match status" value="1"/>
</dbReference>
<dbReference type="RefSeq" id="WP_338684848.1">
    <property type="nucleotide sequence ID" value="NZ_AP024702.1"/>
</dbReference>
<accession>A0ABM7RGW4</accession>
<evidence type="ECO:0000313" key="3">
    <source>
        <dbReference type="EMBL" id="BCX48556.1"/>
    </source>
</evidence>
<dbReference type="PANTHER" id="PTHR33755:SF5">
    <property type="entry name" value="TYPE II TOXIN-ANTITOXIN SYSTEM RELE_PARE FAMILY TOXIN"/>
    <property type="match status" value="1"/>
</dbReference>
<dbReference type="InterPro" id="IPR051803">
    <property type="entry name" value="TA_system_RelE-like_toxin"/>
</dbReference>
<name>A0ABM7RGW4_9BACT</name>
<evidence type="ECO:0000256" key="2">
    <source>
        <dbReference type="ARBA" id="ARBA00022649"/>
    </source>
</evidence>
<dbReference type="PANTHER" id="PTHR33755">
    <property type="entry name" value="TOXIN PARE1-RELATED"/>
    <property type="match status" value="1"/>
</dbReference>
<dbReference type="InterPro" id="IPR007712">
    <property type="entry name" value="RelE/ParE_toxin"/>
</dbReference>
<keyword evidence="2" id="KW-1277">Toxin-antitoxin system</keyword>
<gene>
    <name evidence="3" type="ORF">HAHE_24640</name>
</gene>
<keyword evidence="4" id="KW-1185">Reference proteome</keyword>
<sequence length="103" mass="12156">MARLIWTEPALQDLEQIADYIALDDHHAACRLIRTVFEKAELLETFPEMCPVPHDLPDSRYRHLIVGPLRIFHRVEGEKVFIVYVMRSERRLDLSDLEGRDKE</sequence>
<dbReference type="EMBL" id="AP024702">
    <property type="protein sequence ID" value="BCX48556.1"/>
    <property type="molecule type" value="Genomic_DNA"/>
</dbReference>
<dbReference type="Proteomes" id="UP001374893">
    <property type="component" value="Chromosome"/>
</dbReference>
<dbReference type="Pfam" id="PF05016">
    <property type="entry name" value="ParE_toxin"/>
    <property type="match status" value="1"/>
</dbReference>
<proteinExistence type="inferred from homology"/>
<organism evidence="3 4">
    <name type="scientific">Haloferula helveola</name>
    <dbReference type="NCBI Taxonomy" id="490095"/>
    <lineage>
        <taxon>Bacteria</taxon>
        <taxon>Pseudomonadati</taxon>
        <taxon>Verrucomicrobiota</taxon>
        <taxon>Verrucomicrobiia</taxon>
        <taxon>Verrucomicrobiales</taxon>
        <taxon>Verrucomicrobiaceae</taxon>
        <taxon>Haloferula</taxon>
    </lineage>
</organism>
<reference evidence="3 4" key="1">
    <citation type="submission" date="2021-06" db="EMBL/GenBank/DDBJ databases">
        <title>Complete genome of Haloferula helveola possessing various polysaccharide degrading enzymes.</title>
        <authorList>
            <person name="Takami H."/>
            <person name="Huang C."/>
            <person name="Hamasaki K."/>
        </authorList>
    </citation>
    <scope>NUCLEOTIDE SEQUENCE [LARGE SCALE GENOMIC DNA]</scope>
    <source>
        <strain evidence="3 4">CN-1</strain>
    </source>
</reference>
<dbReference type="InterPro" id="IPR035093">
    <property type="entry name" value="RelE/ParE_toxin_dom_sf"/>
</dbReference>
<comment type="similarity">
    <text evidence="1">Belongs to the RelE toxin family.</text>
</comment>